<evidence type="ECO:0000256" key="4">
    <source>
        <dbReference type="ARBA" id="ARBA00023014"/>
    </source>
</evidence>
<dbReference type="AlphaFoldDB" id="A0A0G4ERG0"/>
<dbReference type="EMBL" id="CDMY01000291">
    <property type="protein sequence ID" value="CEL99877.1"/>
    <property type="molecule type" value="Genomic_DNA"/>
</dbReference>
<gene>
    <name evidence="7" type="ORF">Vbra_4038</name>
</gene>
<evidence type="ECO:0000256" key="3">
    <source>
        <dbReference type="ARBA" id="ARBA00023004"/>
    </source>
</evidence>
<dbReference type="GO" id="GO:0010506">
    <property type="term" value="P:regulation of autophagy"/>
    <property type="evidence" value="ECO:0007669"/>
    <property type="project" value="InterPro"/>
</dbReference>
<evidence type="ECO:0000259" key="6">
    <source>
        <dbReference type="SMART" id="SM00704"/>
    </source>
</evidence>
<dbReference type="Pfam" id="PF09360">
    <property type="entry name" value="zf-CDGSH"/>
    <property type="match status" value="1"/>
</dbReference>
<dbReference type="InterPro" id="IPR042216">
    <property type="entry name" value="MitoNEET_CISD"/>
</dbReference>
<evidence type="ECO:0000313" key="8">
    <source>
        <dbReference type="Proteomes" id="UP000041254"/>
    </source>
</evidence>
<dbReference type="InParanoid" id="A0A0G4ERG0"/>
<keyword evidence="2" id="KW-0479">Metal-binding</keyword>
<dbReference type="GO" id="GO:0005741">
    <property type="term" value="C:mitochondrial outer membrane"/>
    <property type="evidence" value="ECO:0007669"/>
    <property type="project" value="TreeGrafter"/>
</dbReference>
<dbReference type="GO" id="GO:0046872">
    <property type="term" value="F:metal ion binding"/>
    <property type="evidence" value="ECO:0007669"/>
    <property type="project" value="UniProtKB-KW"/>
</dbReference>
<dbReference type="Proteomes" id="UP000041254">
    <property type="component" value="Unassembled WGS sequence"/>
</dbReference>
<evidence type="ECO:0000313" key="7">
    <source>
        <dbReference type="EMBL" id="CEL99877.1"/>
    </source>
</evidence>
<comment type="cofactor">
    <cofactor evidence="5">
        <name>[2Fe-2S] cluster</name>
        <dbReference type="ChEBI" id="CHEBI:190135"/>
    </cofactor>
</comment>
<dbReference type="SMART" id="SM00704">
    <property type="entry name" value="ZnF_CDGSH"/>
    <property type="match status" value="1"/>
</dbReference>
<proteinExistence type="predicted"/>
<keyword evidence="8" id="KW-1185">Reference proteome</keyword>
<evidence type="ECO:0000256" key="2">
    <source>
        <dbReference type="ARBA" id="ARBA00022723"/>
    </source>
</evidence>
<protein>
    <recommendedName>
        <fullName evidence="6">Iron-binding zinc finger CDGSH type domain-containing protein</fullName>
    </recommendedName>
</protein>
<organism evidence="7 8">
    <name type="scientific">Vitrella brassicaformis (strain CCMP3155)</name>
    <dbReference type="NCBI Taxonomy" id="1169540"/>
    <lineage>
        <taxon>Eukaryota</taxon>
        <taxon>Sar</taxon>
        <taxon>Alveolata</taxon>
        <taxon>Colpodellida</taxon>
        <taxon>Vitrellaceae</taxon>
        <taxon>Vitrella</taxon>
    </lineage>
</organism>
<dbReference type="VEuPathDB" id="CryptoDB:Vbra_4038"/>
<keyword evidence="4" id="KW-0411">Iron-sulfur</keyword>
<name>A0A0G4ERG0_VITBC</name>
<dbReference type="PANTHER" id="PTHR13680">
    <property type="entry name" value="CDGSH IRON-SULFUR DOMAIN-CONTAINING PROTEIN 1"/>
    <property type="match status" value="1"/>
</dbReference>
<evidence type="ECO:0000256" key="1">
    <source>
        <dbReference type="ARBA" id="ARBA00022714"/>
    </source>
</evidence>
<sequence length="158" mass="17158">MTSPSGPPPDPTNLLYRDVMDFNTRKFPQYSHLIERVPDKGEKKIVICRCWQSKKFPYCDGTHKQLAAAGDSVGPYVAKLRSSVMQNASPNEVTQHTAQRMIQKMPAAAGAAVLMAGIGYLMADILGELSGHPTANLSRWRPVAQMAVSGHTHAAGVL</sequence>
<feature type="domain" description="Iron-binding zinc finger CDGSH type" evidence="6">
    <location>
        <begin position="29"/>
        <end position="69"/>
    </location>
</feature>
<dbReference type="STRING" id="1169540.A0A0G4ERG0"/>
<accession>A0A0G4ERG0</accession>
<evidence type="ECO:0000256" key="5">
    <source>
        <dbReference type="ARBA" id="ARBA00034078"/>
    </source>
</evidence>
<keyword evidence="3" id="KW-0408">Iron</keyword>
<dbReference type="OrthoDB" id="449252at2759"/>
<keyword evidence="1" id="KW-0001">2Fe-2S</keyword>
<reference evidence="7 8" key="1">
    <citation type="submission" date="2014-11" db="EMBL/GenBank/DDBJ databases">
        <authorList>
            <person name="Zhu J."/>
            <person name="Qi W."/>
            <person name="Song R."/>
        </authorList>
    </citation>
    <scope>NUCLEOTIDE SEQUENCE [LARGE SCALE GENOMIC DNA]</scope>
</reference>
<dbReference type="GO" id="GO:0051537">
    <property type="term" value="F:2 iron, 2 sulfur cluster binding"/>
    <property type="evidence" value="ECO:0007669"/>
    <property type="project" value="UniProtKB-KW"/>
</dbReference>
<dbReference type="InterPro" id="IPR018967">
    <property type="entry name" value="FeS-contain_CDGSH-typ"/>
</dbReference>
<dbReference type="Gene3D" id="3.40.5.90">
    <property type="entry name" value="CDGSH iron-sulfur domain, mitoNEET-type"/>
    <property type="match status" value="1"/>
</dbReference>
<dbReference type="PANTHER" id="PTHR13680:SF5">
    <property type="entry name" value="CDGSH IRON-SULFUR DOMAIN-CONTAINING PROTEIN 1"/>
    <property type="match status" value="1"/>
</dbReference>
<dbReference type="InterPro" id="IPR045131">
    <property type="entry name" value="CISD1/2"/>
</dbReference>